<organism evidence="2 3">
    <name type="scientific">Araneus ventricosus</name>
    <name type="common">Orbweaver spider</name>
    <name type="synonym">Epeira ventricosa</name>
    <dbReference type="NCBI Taxonomy" id="182803"/>
    <lineage>
        <taxon>Eukaryota</taxon>
        <taxon>Metazoa</taxon>
        <taxon>Ecdysozoa</taxon>
        <taxon>Arthropoda</taxon>
        <taxon>Chelicerata</taxon>
        <taxon>Arachnida</taxon>
        <taxon>Araneae</taxon>
        <taxon>Araneomorphae</taxon>
        <taxon>Entelegynae</taxon>
        <taxon>Araneoidea</taxon>
        <taxon>Araneidae</taxon>
        <taxon>Araneus</taxon>
    </lineage>
</organism>
<dbReference type="EMBL" id="BGPR01011778">
    <property type="protein sequence ID" value="GBN52908.1"/>
    <property type="molecule type" value="Genomic_DNA"/>
</dbReference>
<dbReference type="AlphaFoldDB" id="A0A4Y2PLQ6"/>
<gene>
    <name evidence="2" type="ORF">AVEN_109412_1</name>
</gene>
<protein>
    <submittedName>
        <fullName evidence="2">Uncharacterized protein</fullName>
    </submittedName>
</protein>
<sequence>MPHQGTVSSRTEAAAYKQVPPPDGTIMVAFKHHPMTGRIPVKRGSRISRSVGRTFHSTLTICRCGWSSTCITRRHCTNSKDPCAHCHTGQELIHY</sequence>
<accession>A0A4Y2PLQ6</accession>
<comment type="caution">
    <text evidence="2">The sequence shown here is derived from an EMBL/GenBank/DDBJ whole genome shotgun (WGS) entry which is preliminary data.</text>
</comment>
<name>A0A4Y2PLQ6_ARAVE</name>
<keyword evidence="3" id="KW-1185">Reference proteome</keyword>
<evidence type="ECO:0000313" key="3">
    <source>
        <dbReference type="Proteomes" id="UP000499080"/>
    </source>
</evidence>
<evidence type="ECO:0000256" key="1">
    <source>
        <dbReference type="SAM" id="MobiDB-lite"/>
    </source>
</evidence>
<feature type="compositionally biased region" description="Polar residues" evidence="1">
    <location>
        <begin position="1"/>
        <end position="11"/>
    </location>
</feature>
<proteinExistence type="predicted"/>
<reference evidence="2 3" key="1">
    <citation type="journal article" date="2019" name="Sci. Rep.">
        <title>Orb-weaving spider Araneus ventricosus genome elucidates the spidroin gene catalogue.</title>
        <authorList>
            <person name="Kono N."/>
            <person name="Nakamura H."/>
            <person name="Ohtoshi R."/>
            <person name="Moran D.A.P."/>
            <person name="Shinohara A."/>
            <person name="Yoshida Y."/>
            <person name="Fujiwara M."/>
            <person name="Mori M."/>
            <person name="Tomita M."/>
            <person name="Arakawa K."/>
        </authorList>
    </citation>
    <scope>NUCLEOTIDE SEQUENCE [LARGE SCALE GENOMIC DNA]</scope>
</reference>
<evidence type="ECO:0000313" key="2">
    <source>
        <dbReference type="EMBL" id="GBN52908.1"/>
    </source>
</evidence>
<dbReference type="Proteomes" id="UP000499080">
    <property type="component" value="Unassembled WGS sequence"/>
</dbReference>
<feature type="region of interest" description="Disordered" evidence="1">
    <location>
        <begin position="1"/>
        <end position="21"/>
    </location>
</feature>